<organism evidence="3 4">
    <name type="scientific">Bacillus cereus</name>
    <dbReference type="NCBI Taxonomy" id="1396"/>
    <lineage>
        <taxon>Bacteria</taxon>
        <taxon>Bacillati</taxon>
        <taxon>Bacillota</taxon>
        <taxon>Bacilli</taxon>
        <taxon>Bacillales</taxon>
        <taxon>Bacillaceae</taxon>
        <taxon>Bacillus</taxon>
        <taxon>Bacillus cereus group</taxon>
    </lineage>
</organism>
<dbReference type="RefSeq" id="WP_151522863.1">
    <property type="nucleotide sequence ID" value="NZ_WBPL01000010.1"/>
</dbReference>
<dbReference type="CDD" id="cd01106">
    <property type="entry name" value="HTH_TipAL-Mta"/>
    <property type="match status" value="1"/>
</dbReference>
<dbReference type="SMART" id="SM00422">
    <property type="entry name" value="HTH_MERR"/>
    <property type="match status" value="1"/>
</dbReference>
<dbReference type="PROSITE" id="PS50937">
    <property type="entry name" value="HTH_MERR_2"/>
    <property type="match status" value="1"/>
</dbReference>
<sequence length="257" mass="30643">MAWMISEFASVGDVTVRTLRYYDKINLLKPSDYNEGGHRLYTKDDLYVLQQIQSFKHLGFSLGEIQNILLQRDIETKDFLRQIHLQRELLLAEQERIAKVLSHMDEMTKKFQKEERVDVALFSSFLQTFIWEKENKEWLEEYFSTDSVQTVYNNKELKEKFDRRFMHVIGKLKKYKEEGKEPDNLDVHVALREFFKLIKEMMGYLHISHEELTNIIKQSKSGVPLAEFPALFTSEEEEYIKKVVDTLDKPEVFNDNR</sequence>
<dbReference type="Pfam" id="PF13411">
    <property type="entry name" value="MerR_1"/>
    <property type="match status" value="1"/>
</dbReference>
<dbReference type="AlphaFoldDB" id="A0A9W7QJU6"/>
<gene>
    <name evidence="3" type="ORF">F8172_04150</name>
</gene>
<dbReference type="GO" id="GO:0003700">
    <property type="term" value="F:DNA-binding transcription factor activity"/>
    <property type="evidence" value="ECO:0007669"/>
    <property type="project" value="InterPro"/>
</dbReference>
<dbReference type="Gene3D" id="1.10.1660.10">
    <property type="match status" value="1"/>
</dbReference>
<protein>
    <submittedName>
        <fullName evidence="3">MerR family transcriptional regulator</fullName>
    </submittedName>
</protein>
<evidence type="ECO:0000259" key="2">
    <source>
        <dbReference type="PROSITE" id="PS50937"/>
    </source>
</evidence>
<reference evidence="3 4" key="1">
    <citation type="submission" date="2019-10" db="EMBL/GenBank/DDBJ databases">
        <title>Bacillus from the desert of Cuatro Cinegas, Coahuila.</title>
        <authorList>
            <person name="Olmedo-Alvarez G."/>
            <person name="Saldana S."/>
            <person name="Barcelo D."/>
        </authorList>
    </citation>
    <scope>NUCLEOTIDE SEQUENCE [LARGE SCALE GENOMIC DNA]</scope>
    <source>
        <strain evidence="3 4">CH417_13T</strain>
    </source>
</reference>
<comment type="caution">
    <text evidence="3">The sequence shown here is derived from an EMBL/GenBank/DDBJ whole genome shotgun (WGS) entry which is preliminary data.</text>
</comment>
<dbReference type="PANTHER" id="PTHR30204">
    <property type="entry name" value="REDOX-CYCLING DRUG-SENSING TRANSCRIPTIONAL ACTIVATOR SOXR"/>
    <property type="match status" value="1"/>
</dbReference>
<dbReference type="InterPro" id="IPR009061">
    <property type="entry name" value="DNA-bd_dom_put_sf"/>
</dbReference>
<dbReference type="PANTHER" id="PTHR30204:SF96">
    <property type="entry name" value="CHROMOSOME-ANCHORING PROTEIN RACA"/>
    <property type="match status" value="1"/>
</dbReference>
<dbReference type="GO" id="GO:0003677">
    <property type="term" value="F:DNA binding"/>
    <property type="evidence" value="ECO:0007669"/>
    <property type="project" value="UniProtKB-KW"/>
</dbReference>
<evidence type="ECO:0000313" key="3">
    <source>
        <dbReference type="EMBL" id="KAB2399541.1"/>
    </source>
</evidence>
<keyword evidence="1" id="KW-0238">DNA-binding</keyword>
<dbReference type="Gene3D" id="6.10.250.360">
    <property type="match status" value="1"/>
</dbReference>
<feature type="domain" description="HTH merR-type" evidence="2">
    <location>
        <begin position="2"/>
        <end position="71"/>
    </location>
</feature>
<evidence type="ECO:0000256" key="1">
    <source>
        <dbReference type="ARBA" id="ARBA00023125"/>
    </source>
</evidence>
<dbReference type="EMBL" id="WBPP01000007">
    <property type="protein sequence ID" value="KAB2399541.1"/>
    <property type="molecule type" value="Genomic_DNA"/>
</dbReference>
<dbReference type="Proteomes" id="UP000475765">
    <property type="component" value="Unassembled WGS sequence"/>
</dbReference>
<dbReference type="InterPro" id="IPR047057">
    <property type="entry name" value="MerR_fam"/>
</dbReference>
<dbReference type="InterPro" id="IPR000551">
    <property type="entry name" value="MerR-type_HTH_dom"/>
</dbReference>
<evidence type="ECO:0000313" key="4">
    <source>
        <dbReference type="Proteomes" id="UP000475765"/>
    </source>
</evidence>
<accession>A0A9W7QJU6</accession>
<dbReference type="SUPFAM" id="SSF46955">
    <property type="entry name" value="Putative DNA-binding domain"/>
    <property type="match status" value="1"/>
</dbReference>
<proteinExistence type="predicted"/>
<name>A0A9W7QJU6_BACCE</name>